<protein>
    <submittedName>
        <fullName evidence="2">Uncharacterized protein</fullName>
    </submittedName>
</protein>
<gene>
    <name evidence="2" type="ORF">CEUR00632_LOCUS17465</name>
</gene>
<proteinExistence type="predicted"/>
<dbReference type="EMBL" id="HBEC01037577">
    <property type="protein sequence ID" value="CAD8304227.1"/>
    <property type="molecule type" value="Transcribed_RNA"/>
</dbReference>
<feature type="compositionally biased region" description="Low complexity" evidence="1">
    <location>
        <begin position="140"/>
        <end position="149"/>
    </location>
</feature>
<dbReference type="PANTHER" id="PTHR33828:SF2">
    <property type="entry name" value="NUCLEOLIN"/>
    <property type="match status" value="1"/>
</dbReference>
<feature type="compositionally biased region" description="Low complexity" evidence="1">
    <location>
        <begin position="75"/>
        <end position="84"/>
    </location>
</feature>
<sequence>MPDSSEDEQPLIMRKAKEAAPTATAALLTSVPIVKEEPPSAKKPSAAVDASDSDDDMPLAMSRKTSKPADPKPPAAASSAPAPAVKKDPLPPSATGPVKKEPVQRPQVKQQGAKNPEAKQEVKKEVKEEVKKEVKKAAVVKKQAPAIQQVKKEASASPSPSEGKLVARVKKEYELPGQTRETPLESDPVRKFYTSLLKQRPESDLAKKWCLQHGLLEPDEARRVATELSKMANKSPAKRPPAPSPARRDAKRSPAPKRPVVKHKAQQPEKRPKKTIKYEECDSDGSDDMPLAKRSKPAPSKAGAKPPVKRDVAFADGGLDDSDDDMPLAQQRKAAVA</sequence>
<feature type="region of interest" description="Disordered" evidence="1">
    <location>
        <begin position="222"/>
        <end position="337"/>
    </location>
</feature>
<feature type="region of interest" description="Disordered" evidence="1">
    <location>
        <begin position="1"/>
        <end position="165"/>
    </location>
</feature>
<feature type="compositionally biased region" description="Low complexity" evidence="1">
    <location>
        <begin position="297"/>
        <end position="306"/>
    </location>
</feature>
<feature type="compositionally biased region" description="Low complexity" evidence="1">
    <location>
        <begin position="19"/>
        <end position="29"/>
    </location>
</feature>
<name>A0A7R9Z4K7_9CHLO</name>
<dbReference type="AlphaFoldDB" id="A0A7R9Z4K7"/>
<feature type="compositionally biased region" description="Basic and acidic residues" evidence="1">
    <location>
        <begin position="266"/>
        <end position="280"/>
    </location>
</feature>
<reference evidence="2" key="1">
    <citation type="submission" date="2021-01" db="EMBL/GenBank/DDBJ databases">
        <authorList>
            <person name="Corre E."/>
            <person name="Pelletier E."/>
            <person name="Niang G."/>
            <person name="Scheremetjew M."/>
            <person name="Finn R."/>
            <person name="Kale V."/>
            <person name="Holt S."/>
            <person name="Cochrane G."/>
            <person name="Meng A."/>
            <person name="Brown T."/>
            <person name="Cohen L."/>
        </authorList>
    </citation>
    <scope>NUCLEOTIDE SEQUENCE</scope>
    <source>
        <strain evidence="2">CCMP219</strain>
    </source>
</reference>
<dbReference type="PANTHER" id="PTHR33828">
    <property type="entry name" value="OS05G0596200 PROTEIN"/>
    <property type="match status" value="1"/>
</dbReference>
<evidence type="ECO:0000313" key="2">
    <source>
        <dbReference type="EMBL" id="CAD8304227.1"/>
    </source>
</evidence>
<evidence type="ECO:0000256" key="1">
    <source>
        <dbReference type="SAM" id="MobiDB-lite"/>
    </source>
</evidence>
<organism evidence="2">
    <name type="scientific">Chlamydomonas euryale</name>
    <dbReference type="NCBI Taxonomy" id="1486919"/>
    <lineage>
        <taxon>Eukaryota</taxon>
        <taxon>Viridiplantae</taxon>
        <taxon>Chlorophyta</taxon>
        <taxon>core chlorophytes</taxon>
        <taxon>Chlorophyceae</taxon>
        <taxon>CS clade</taxon>
        <taxon>Chlamydomonadales</taxon>
        <taxon>Chlamydomonadaceae</taxon>
        <taxon>Chlamydomonas</taxon>
    </lineage>
</organism>
<feature type="compositionally biased region" description="Basic and acidic residues" evidence="1">
    <location>
        <begin position="116"/>
        <end position="136"/>
    </location>
</feature>
<accession>A0A7R9Z4K7</accession>